<dbReference type="Proteomes" id="UP001196413">
    <property type="component" value="Unassembled WGS sequence"/>
</dbReference>
<evidence type="ECO:0000259" key="6">
    <source>
        <dbReference type="PROSITE" id="PS50011"/>
    </source>
</evidence>
<dbReference type="InterPro" id="IPR017441">
    <property type="entry name" value="Protein_kinase_ATP_BS"/>
</dbReference>
<dbReference type="GO" id="GO:0005524">
    <property type="term" value="F:ATP binding"/>
    <property type="evidence" value="ECO:0007669"/>
    <property type="project" value="UniProtKB-UniRule"/>
</dbReference>
<keyword evidence="1 3" id="KW-0547">Nucleotide-binding</keyword>
<feature type="region of interest" description="Disordered" evidence="4">
    <location>
        <begin position="907"/>
        <end position="964"/>
    </location>
</feature>
<protein>
    <recommendedName>
        <fullName evidence="6">Protein kinase domain-containing protein</fullName>
    </recommendedName>
</protein>
<dbReference type="Pfam" id="PF00069">
    <property type="entry name" value="Pkinase"/>
    <property type="match status" value="1"/>
</dbReference>
<dbReference type="AlphaFoldDB" id="A0AAD5MK26"/>
<evidence type="ECO:0000256" key="4">
    <source>
        <dbReference type="SAM" id="MobiDB-lite"/>
    </source>
</evidence>
<evidence type="ECO:0000256" key="5">
    <source>
        <dbReference type="SAM" id="Phobius"/>
    </source>
</evidence>
<feature type="region of interest" description="Disordered" evidence="4">
    <location>
        <begin position="1"/>
        <end position="32"/>
    </location>
</feature>
<dbReference type="Gene3D" id="1.10.510.10">
    <property type="entry name" value="Transferase(Phosphotransferase) domain 1"/>
    <property type="match status" value="1"/>
</dbReference>
<dbReference type="EMBL" id="JAHQIW010000867">
    <property type="protein sequence ID" value="KAJ1350452.1"/>
    <property type="molecule type" value="Genomic_DNA"/>
</dbReference>
<dbReference type="PROSITE" id="PS00108">
    <property type="entry name" value="PROTEIN_KINASE_ST"/>
    <property type="match status" value="1"/>
</dbReference>
<keyword evidence="2 3" id="KW-0067">ATP-binding</keyword>
<feature type="transmembrane region" description="Helical" evidence="5">
    <location>
        <begin position="811"/>
        <end position="827"/>
    </location>
</feature>
<evidence type="ECO:0000256" key="1">
    <source>
        <dbReference type="ARBA" id="ARBA00022741"/>
    </source>
</evidence>
<keyword evidence="8" id="KW-1185">Reference proteome</keyword>
<dbReference type="InterPro" id="IPR008271">
    <property type="entry name" value="Ser/Thr_kinase_AS"/>
</dbReference>
<dbReference type="SUPFAM" id="SSF56112">
    <property type="entry name" value="Protein kinase-like (PK-like)"/>
    <property type="match status" value="1"/>
</dbReference>
<feature type="transmembrane region" description="Helical" evidence="5">
    <location>
        <begin position="486"/>
        <end position="506"/>
    </location>
</feature>
<dbReference type="InterPro" id="IPR056704">
    <property type="entry name" value="DUF7802"/>
</dbReference>
<dbReference type="PROSITE" id="PS00107">
    <property type="entry name" value="PROTEIN_KINASE_ATP"/>
    <property type="match status" value="1"/>
</dbReference>
<feature type="binding site" evidence="3">
    <location>
        <position position="103"/>
    </location>
    <ligand>
        <name>ATP</name>
        <dbReference type="ChEBI" id="CHEBI:30616"/>
    </ligand>
</feature>
<sequence>MRNDERLFDLSGAAEQSEGGNDKSQYDETGCSRQETVMTDENALKEVMQDMPEANKDAIESKNATYEVFEILGRGSFGAVFRVNRLQDNKELAMKCESCRAKKQILKHEGKVFKCLSKLSSPHFISLEDRGQVSGRFIFLIMKLVGKNLWDLRLEIPNRKFSMATSIRAAEQTVAGIRDLHTCGYIHRDIKPANFVIGRGQDDNPHTIYIIDFGLSRRYRTADKDLRSQRERVAFRGTTRYASINALEMKEQSRKDDIESWWYMVLEWMIGNLPWQHYKGCDRDEVAQRKKELREPGNLMTLLKDTPQTYMARIILYIDTLEYASIPDYNHIAAQLNASMQAYQLDYDDPPDWDTTVAYMGPRYEYDPSYVMKFSSSRIYPCTVEATTNFSHSRSEYFFIDQSPSMEYLLDKYFFHILPFGVTPETRKAVGQSTLNVIQWADWFCKYESPLKLFQNNPYFVLAEAVFVFLCLLTFLHAYRHGGRHLYLWIGLTVFAFTSEFLSVSIPELSISWHAQGVLSFFGMRVPLYALLGTHQTFGYIAYVLVSRMHLPWWAEGPGVGVSSFMLLLPYRIVGTKLLWWTWHGSDPTLSDRLYGTPWSLFCSYTACTCLFVWILHLLRSIFLEKEYDWTKFPREFLCAFSAGVLCFWSGAVLHSLLYHPLYTLLGVPPRITAVLLLFLFAMVVFSQDRKNLKIEARMGSRFWFDELACAIVLEYLFLGVLVIVAEPLNVVSEGLHQPIGPCGEMEDVRTLGLVLRREKNLCTTKYDGKYFDFHCVPNGIPKEKDDGLGNVLPLEFYPVCGTAMNERAEYIWVIWGFCTLFGYALYQMAACSGSTPVDPIKIRGRATRKSSTSNGSSLYERKAPEHERNAHNPIVPAKHDNTATSHLQECLASDSVEPQATIVPAFRKTSSQRRPSEVTVSDRVLRSQSVSNNSQSRESQPMTVPGLQSRSSSRRQPIWSPAP</sequence>
<accession>A0AAD5MK26</accession>
<dbReference type="PROSITE" id="PS50011">
    <property type="entry name" value="PROTEIN_KINASE_DOM"/>
    <property type="match status" value="1"/>
</dbReference>
<feature type="transmembrane region" description="Helical" evidence="5">
    <location>
        <begin position="670"/>
        <end position="687"/>
    </location>
</feature>
<feature type="transmembrane region" description="Helical" evidence="5">
    <location>
        <begin position="637"/>
        <end position="658"/>
    </location>
</feature>
<evidence type="ECO:0000256" key="2">
    <source>
        <dbReference type="ARBA" id="ARBA00022840"/>
    </source>
</evidence>
<dbReference type="GO" id="GO:0004672">
    <property type="term" value="F:protein kinase activity"/>
    <property type="evidence" value="ECO:0007669"/>
    <property type="project" value="InterPro"/>
</dbReference>
<feature type="compositionally biased region" description="Polar residues" evidence="4">
    <location>
        <begin position="947"/>
        <end position="956"/>
    </location>
</feature>
<feature type="transmembrane region" description="Helical" evidence="5">
    <location>
        <begin position="459"/>
        <end position="479"/>
    </location>
</feature>
<dbReference type="Pfam" id="PF25085">
    <property type="entry name" value="DUF7802"/>
    <property type="match status" value="1"/>
</dbReference>
<feature type="domain" description="Protein kinase" evidence="6">
    <location>
        <begin position="66"/>
        <end position="444"/>
    </location>
</feature>
<keyword evidence="5" id="KW-0472">Membrane</keyword>
<organism evidence="7 8">
    <name type="scientific">Parelaphostrongylus tenuis</name>
    <name type="common">Meningeal worm</name>
    <dbReference type="NCBI Taxonomy" id="148309"/>
    <lineage>
        <taxon>Eukaryota</taxon>
        <taxon>Metazoa</taxon>
        <taxon>Ecdysozoa</taxon>
        <taxon>Nematoda</taxon>
        <taxon>Chromadorea</taxon>
        <taxon>Rhabditida</taxon>
        <taxon>Rhabditina</taxon>
        <taxon>Rhabditomorpha</taxon>
        <taxon>Strongyloidea</taxon>
        <taxon>Metastrongylidae</taxon>
        <taxon>Parelaphostrongylus</taxon>
    </lineage>
</organism>
<comment type="caution">
    <text evidence="7">The sequence shown here is derived from an EMBL/GenBank/DDBJ whole genome shotgun (WGS) entry which is preliminary data.</text>
</comment>
<proteinExistence type="predicted"/>
<gene>
    <name evidence="7" type="ORF">KIN20_006246</name>
</gene>
<reference evidence="7" key="1">
    <citation type="submission" date="2021-06" db="EMBL/GenBank/DDBJ databases">
        <title>Parelaphostrongylus tenuis whole genome reference sequence.</title>
        <authorList>
            <person name="Garwood T.J."/>
            <person name="Larsen P.A."/>
            <person name="Fountain-Jones N.M."/>
            <person name="Garbe J.R."/>
            <person name="Macchietto M.G."/>
            <person name="Kania S.A."/>
            <person name="Gerhold R.W."/>
            <person name="Richards J.E."/>
            <person name="Wolf T.M."/>
        </authorList>
    </citation>
    <scope>NUCLEOTIDE SEQUENCE</scope>
    <source>
        <strain evidence="7">MNPRO001-30</strain>
        <tissue evidence="7">Meninges</tissue>
    </source>
</reference>
<feature type="compositionally biased region" description="Basic and acidic residues" evidence="4">
    <location>
        <begin position="860"/>
        <end position="871"/>
    </location>
</feature>
<feature type="transmembrane region" description="Helical" evidence="5">
    <location>
        <begin position="526"/>
        <end position="546"/>
    </location>
</feature>
<feature type="compositionally biased region" description="Low complexity" evidence="4">
    <location>
        <begin position="927"/>
        <end position="941"/>
    </location>
</feature>
<dbReference type="PANTHER" id="PTHR35982:SF1">
    <property type="entry name" value="SPIROCYCLASE, AVEC FAMILY"/>
    <property type="match status" value="1"/>
</dbReference>
<feature type="transmembrane region" description="Helical" evidence="5">
    <location>
        <begin position="594"/>
        <end position="616"/>
    </location>
</feature>
<evidence type="ECO:0000313" key="7">
    <source>
        <dbReference type="EMBL" id="KAJ1350452.1"/>
    </source>
</evidence>
<feature type="region of interest" description="Disordered" evidence="4">
    <location>
        <begin position="841"/>
        <end position="879"/>
    </location>
</feature>
<name>A0AAD5MK26_PARTN</name>
<evidence type="ECO:0000256" key="3">
    <source>
        <dbReference type="PROSITE-ProRule" id="PRU10141"/>
    </source>
</evidence>
<feature type="transmembrane region" description="Helical" evidence="5">
    <location>
        <begin position="553"/>
        <end position="574"/>
    </location>
</feature>
<dbReference type="PANTHER" id="PTHR35982">
    <property type="entry name" value="AGAP005361-PA"/>
    <property type="match status" value="1"/>
</dbReference>
<keyword evidence="5" id="KW-1133">Transmembrane helix</keyword>
<evidence type="ECO:0000313" key="8">
    <source>
        <dbReference type="Proteomes" id="UP001196413"/>
    </source>
</evidence>
<dbReference type="SMART" id="SM00220">
    <property type="entry name" value="S_TKc"/>
    <property type="match status" value="1"/>
</dbReference>
<dbReference type="InterPro" id="IPR011009">
    <property type="entry name" value="Kinase-like_dom_sf"/>
</dbReference>
<dbReference type="InterPro" id="IPR000719">
    <property type="entry name" value="Prot_kinase_dom"/>
</dbReference>
<feature type="transmembrane region" description="Helical" evidence="5">
    <location>
        <begin position="708"/>
        <end position="726"/>
    </location>
</feature>
<keyword evidence="5" id="KW-0812">Transmembrane</keyword>